<feature type="coiled-coil region" evidence="1">
    <location>
        <begin position="662"/>
        <end position="698"/>
    </location>
</feature>
<feature type="coiled-coil region" evidence="1">
    <location>
        <begin position="475"/>
        <end position="502"/>
    </location>
</feature>
<name>A0A6V7YBH8_MELEN</name>
<dbReference type="Proteomes" id="UP000580250">
    <property type="component" value="Unassembled WGS sequence"/>
</dbReference>
<dbReference type="PANTHER" id="PTHR46585:SF1">
    <property type="entry name" value="CHROMO DOMAIN-CONTAINING PROTEIN"/>
    <property type="match status" value="1"/>
</dbReference>
<accession>A0A6V7YBH8</accession>
<dbReference type="PROSITE" id="PS50994">
    <property type="entry name" value="INTEGRASE"/>
    <property type="match status" value="1"/>
</dbReference>
<feature type="coiled-coil region" evidence="1">
    <location>
        <begin position="595"/>
        <end position="622"/>
    </location>
</feature>
<feature type="compositionally biased region" description="Acidic residues" evidence="2">
    <location>
        <begin position="824"/>
        <end position="843"/>
    </location>
</feature>
<evidence type="ECO:0000313" key="5">
    <source>
        <dbReference type="Proteomes" id="UP000580250"/>
    </source>
</evidence>
<organism evidence="4 5">
    <name type="scientific">Meloidogyne enterolobii</name>
    <name type="common">Root-knot nematode worm</name>
    <name type="synonym">Meloidogyne mayaguensis</name>
    <dbReference type="NCBI Taxonomy" id="390850"/>
    <lineage>
        <taxon>Eukaryota</taxon>
        <taxon>Metazoa</taxon>
        <taxon>Ecdysozoa</taxon>
        <taxon>Nematoda</taxon>
        <taxon>Chromadorea</taxon>
        <taxon>Rhabditida</taxon>
        <taxon>Tylenchina</taxon>
        <taxon>Tylenchomorpha</taxon>
        <taxon>Tylenchoidea</taxon>
        <taxon>Meloidogynidae</taxon>
        <taxon>Meloidogyninae</taxon>
        <taxon>Meloidogyne</taxon>
    </lineage>
</organism>
<dbReference type="SUPFAM" id="SSF53098">
    <property type="entry name" value="Ribonuclease H-like"/>
    <property type="match status" value="1"/>
</dbReference>
<dbReference type="Gene3D" id="3.30.420.10">
    <property type="entry name" value="Ribonuclease H-like superfamily/Ribonuclease H"/>
    <property type="match status" value="1"/>
</dbReference>
<gene>
    <name evidence="4" type="ORF">MENT_LOCUS63133</name>
</gene>
<sequence>METSSRVEMILDKLYNDPSNPAGFAGVNQLWTESRKIDASIKKKDVEEYLQGHRTYTIHRPRRVHFKRSITYPSGYMTDVQCDLADFQKLSRQNNGKKYALVAIDVLSKRVFAEPVRTKKSNDMIDAFEKILARMEMHPHRIFSDKGTEFCSKEIMDFFRKKDIEKYTATFSEVKASLAERCIRNIKQRLYRFMSEKHTLKWTEALPKIVDAINHSKCRVLGGLRPVDVSFNNSKEIREMVFGHIGKNKPQKNPRFKENDHVRMSRSKNIFSKGYLPNYSDEILQIDLVKNKANPNRYRVRDDNGELFKGYFYPEELTKVRKDENTSYRIEKIIKSRKKKDGGKEYLVETGYVGSTVSNTPSHGLQPLAPTLNNGSKLITNKRNRIRIGIPKTTQLTPNGLSFFLKLVLSNKEKPRKRRDVSIDTLEDEIIIGPEINLIEDPIKKRRKREADRDTVPLWVKEFFTTYPHNYWEAIRDYEQELEQHKVKVEEKTKQVINEEDDIQKEEFQQELVHLHSLSEGKKKEIRLLTEEANKRDRLDDRLIANQFLEQHPDDYHEQVIKMEINIIVRYIELEDKIKASREEVGKNVRSGEEIQRFINSIKRMRKNLEALESAIIERELKITRDEFNQQNSNTHSEFVQKFFDDHPEDHWAALKKNLGDLQELHRQIREKRDLHSQEQDEEEKNKLNKEIDNLNKLASYRRNRFTAIHHAAYKKWKNFELPIPPTKNEIKEMQKIEEKTHPEYLENALNVDDQGKPVPIPAPVITDEMLEVVKDRHGYEQDKVRESEENERKDKALKESKEKLKHARRIDKHGEPMPLDSQSAEEEDLAEEESFEKEEEDLDSQKKLYQLRRYLMSKEYEKNTDDLIKEKTVTMIEEKESHLKDLHSDIEFEYLDSIDRFRVIFNDPEIRNITISSQLCYVLGFPMGPLVNGQIGKYGIDLKGGFTSFAVYSKGLTGTVIMGNSVSSLLRIVAVENRSGGVVERVYDQPMFIPVLPREINEIEIELRWMNGSLVKFDHGTVIITLMFNRMIKILIKNFEKFYYIFFIILIIKVKTNSSGFG</sequence>
<dbReference type="GO" id="GO:0015074">
    <property type="term" value="P:DNA integration"/>
    <property type="evidence" value="ECO:0007669"/>
    <property type="project" value="InterPro"/>
</dbReference>
<evidence type="ECO:0000256" key="1">
    <source>
        <dbReference type="SAM" id="Coils"/>
    </source>
</evidence>
<feature type="compositionally biased region" description="Basic and acidic residues" evidence="2">
    <location>
        <begin position="778"/>
        <end position="803"/>
    </location>
</feature>
<feature type="region of interest" description="Disordered" evidence="2">
    <location>
        <begin position="778"/>
        <end position="843"/>
    </location>
</feature>
<dbReference type="PANTHER" id="PTHR46585">
    <property type="entry name" value="INTEGRASE CORE DOMAIN CONTAINING PROTEIN"/>
    <property type="match status" value="1"/>
</dbReference>
<feature type="domain" description="Integrase catalytic" evidence="3">
    <location>
        <begin position="69"/>
        <end position="234"/>
    </location>
</feature>
<proteinExistence type="predicted"/>
<evidence type="ECO:0000313" key="4">
    <source>
        <dbReference type="EMBL" id="CAD2209029.1"/>
    </source>
</evidence>
<evidence type="ECO:0000256" key="2">
    <source>
        <dbReference type="SAM" id="MobiDB-lite"/>
    </source>
</evidence>
<comment type="caution">
    <text evidence="4">The sequence shown here is derived from an EMBL/GenBank/DDBJ whole genome shotgun (WGS) entry which is preliminary data.</text>
</comment>
<keyword evidence="1" id="KW-0175">Coiled coil</keyword>
<evidence type="ECO:0000259" key="3">
    <source>
        <dbReference type="PROSITE" id="PS50994"/>
    </source>
</evidence>
<dbReference type="EMBL" id="CAJEWN010003980">
    <property type="protein sequence ID" value="CAD2209029.1"/>
    <property type="molecule type" value="Genomic_DNA"/>
</dbReference>
<dbReference type="OrthoDB" id="6420463at2759"/>
<protein>
    <recommendedName>
        <fullName evidence="3">Integrase catalytic domain-containing protein</fullName>
    </recommendedName>
</protein>
<reference evidence="4 5" key="1">
    <citation type="submission" date="2020-08" db="EMBL/GenBank/DDBJ databases">
        <authorList>
            <person name="Koutsovoulos G."/>
            <person name="Danchin GJ E."/>
        </authorList>
    </citation>
    <scope>NUCLEOTIDE SEQUENCE [LARGE SCALE GENOMIC DNA]</scope>
</reference>
<dbReference type="GO" id="GO:0003676">
    <property type="term" value="F:nucleic acid binding"/>
    <property type="evidence" value="ECO:0007669"/>
    <property type="project" value="InterPro"/>
</dbReference>
<dbReference type="InterPro" id="IPR036397">
    <property type="entry name" value="RNaseH_sf"/>
</dbReference>
<dbReference type="InterPro" id="IPR012337">
    <property type="entry name" value="RNaseH-like_sf"/>
</dbReference>
<dbReference type="InterPro" id="IPR001584">
    <property type="entry name" value="Integrase_cat-core"/>
</dbReference>
<dbReference type="AlphaFoldDB" id="A0A6V7YBH8"/>
<dbReference type="Pfam" id="PF00665">
    <property type="entry name" value="rve"/>
    <property type="match status" value="1"/>
</dbReference>